<evidence type="ECO:0000256" key="2">
    <source>
        <dbReference type="ARBA" id="ARBA00023315"/>
    </source>
</evidence>
<evidence type="ECO:0000256" key="1">
    <source>
        <dbReference type="ARBA" id="ARBA00022679"/>
    </source>
</evidence>
<dbReference type="InterPro" id="IPR050832">
    <property type="entry name" value="Bact_Acetyltransf"/>
</dbReference>
<evidence type="ECO:0000313" key="5">
    <source>
        <dbReference type="Proteomes" id="UP000223071"/>
    </source>
</evidence>
<dbReference type="SUPFAM" id="SSF55729">
    <property type="entry name" value="Acyl-CoA N-acyltransferases (Nat)"/>
    <property type="match status" value="1"/>
</dbReference>
<evidence type="ECO:0000259" key="3">
    <source>
        <dbReference type="PROSITE" id="PS51186"/>
    </source>
</evidence>
<gene>
    <name evidence="4" type="ORF">A9A59_2126</name>
</gene>
<dbReference type="RefSeq" id="WP_098504232.1">
    <property type="nucleotide sequence ID" value="NZ_PDJQ01000001.1"/>
</dbReference>
<feature type="domain" description="N-acetyltransferase" evidence="3">
    <location>
        <begin position="123"/>
        <end position="257"/>
    </location>
</feature>
<keyword evidence="1 4" id="KW-0808">Transferase</keyword>
<sequence length="257" mass="27232">MPRSHPLAHRIAAAMREATLALGRHPVLGDVAEVAGFTCIDAGLGVSSANVALPGSVEGPAMPALREVAAWFAARGLNFRVDLPADAPSDLMAAAMTIGLRFRERQPVMLLERLWPEPLPGKLDVRPVADDRDVEDFCAIDTLEFEDDPLLASIIAAAREHPAVRLLTGFLEGRPVARIAAMLHGDLATLHSLYVHPAFRRGGLGTEMTLRAIALVRSEGAAAAALASTLAAVPLYERLGFQTIGATIVMGCDSPLP</sequence>
<keyword evidence="2" id="KW-0012">Acyltransferase</keyword>
<evidence type="ECO:0000313" key="4">
    <source>
        <dbReference type="EMBL" id="PFG74879.1"/>
    </source>
</evidence>
<dbReference type="InterPro" id="IPR000182">
    <property type="entry name" value="GNAT_dom"/>
</dbReference>
<dbReference type="GO" id="GO:0016747">
    <property type="term" value="F:acyltransferase activity, transferring groups other than amino-acyl groups"/>
    <property type="evidence" value="ECO:0007669"/>
    <property type="project" value="InterPro"/>
</dbReference>
<dbReference type="PANTHER" id="PTHR43877">
    <property type="entry name" value="AMINOALKYLPHOSPHONATE N-ACETYLTRANSFERASE-RELATED-RELATED"/>
    <property type="match status" value="1"/>
</dbReference>
<comment type="caution">
    <text evidence="4">The sequence shown here is derived from an EMBL/GenBank/DDBJ whole genome shotgun (WGS) entry which is preliminary data.</text>
</comment>
<organism evidence="4 5">
    <name type="scientific">Tepidiforma thermophila (strain KCTC 52669 / CGMCC 1.13589 / G233)</name>
    <dbReference type="NCBI Taxonomy" id="2761530"/>
    <lineage>
        <taxon>Bacteria</taxon>
        <taxon>Bacillati</taxon>
        <taxon>Chloroflexota</taxon>
        <taxon>Tepidiformia</taxon>
        <taxon>Tepidiformales</taxon>
        <taxon>Tepidiformaceae</taxon>
        <taxon>Tepidiforma</taxon>
    </lineage>
</organism>
<dbReference type="EMBL" id="PDJQ01000001">
    <property type="protein sequence ID" value="PFG74879.1"/>
    <property type="molecule type" value="Genomic_DNA"/>
</dbReference>
<dbReference type="Pfam" id="PF00583">
    <property type="entry name" value="Acetyltransf_1"/>
    <property type="match status" value="1"/>
</dbReference>
<dbReference type="PANTHER" id="PTHR43877:SF1">
    <property type="entry name" value="ACETYLTRANSFERASE"/>
    <property type="match status" value="1"/>
</dbReference>
<dbReference type="AlphaFoldDB" id="A0A2A9HJ50"/>
<accession>A0A2A9HJ50</accession>
<keyword evidence="5" id="KW-1185">Reference proteome</keyword>
<dbReference type="Gene3D" id="3.40.630.30">
    <property type="match status" value="1"/>
</dbReference>
<dbReference type="Proteomes" id="UP000223071">
    <property type="component" value="Unassembled WGS sequence"/>
</dbReference>
<reference evidence="4 5" key="1">
    <citation type="submission" date="2017-09" db="EMBL/GenBank/DDBJ databases">
        <title>Sequencing the genomes of two abundant thermophiles in Great Basin hot springs: Thermocrinis jamiesonii and novel Chloroflexi Thermoflexus hugenholtzii.</title>
        <authorList>
            <person name="Hedlund B."/>
        </authorList>
    </citation>
    <scope>NUCLEOTIDE SEQUENCE [LARGE SCALE GENOMIC DNA]</scope>
    <source>
        <strain evidence="4 5">G233</strain>
    </source>
</reference>
<dbReference type="PROSITE" id="PS51186">
    <property type="entry name" value="GNAT"/>
    <property type="match status" value="1"/>
</dbReference>
<dbReference type="InterPro" id="IPR016181">
    <property type="entry name" value="Acyl_CoA_acyltransferase"/>
</dbReference>
<protein>
    <submittedName>
        <fullName evidence="4">Acetyltransferase (GNAT) family protein</fullName>
    </submittedName>
</protein>
<proteinExistence type="predicted"/>
<name>A0A2A9HJ50_TEPT2</name>
<dbReference type="CDD" id="cd04301">
    <property type="entry name" value="NAT_SF"/>
    <property type="match status" value="1"/>
</dbReference>